<accession>A0A163JV95</accession>
<dbReference type="GeneID" id="97557817"/>
<proteinExistence type="inferred from homology"/>
<dbReference type="OrthoDB" id="2989516at2"/>
<dbReference type="EMBL" id="LWMH01000001">
    <property type="protein sequence ID" value="KZS46825.1"/>
    <property type="molecule type" value="Genomic_DNA"/>
</dbReference>
<evidence type="ECO:0000256" key="2">
    <source>
        <dbReference type="ARBA" id="ARBA00008079"/>
    </source>
</evidence>
<comment type="similarity">
    <text evidence="2">Belongs to the cytochrome c oxidase bacterial subunit 4 family.</text>
</comment>
<evidence type="ECO:0000256" key="8">
    <source>
        <dbReference type="SAM" id="Phobius"/>
    </source>
</evidence>
<dbReference type="GO" id="GO:0015990">
    <property type="term" value="P:electron transport coupled proton transport"/>
    <property type="evidence" value="ECO:0007669"/>
    <property type="project" value="TreeGrafter"/>
</dbReference>
<sequence length="109" mass="12121">MTANQSSNANEGPTVKHRHRVEGPEKHIVVFIFSIVLTAIAFAAVAAGGINTAFTIIILLVMAVLQVFVQMGYWMHLKDKGHLMPILFMIGGFFVASTCIVMALFWVWW</sequence>
<dbReference type="KEGG" id="pglu:A3958_12875"/>
<dbReference type="Pfam" id="PF03626">
    <property type="entry name" value="COX4_pro"/>
    <property type="match status" value="1"/>
</dbReference>
<dbReference type="InterPro" id="IPR005171">
    <property type="entry name" value="Cyt_c_oxidase_su4_prok"/>
</dbReference>
<dbReference type="PANTHER" id="PTHR36835:SF1">
    <property type="entry name" value="CYTOCHROME BO(3) UBIQUINOL OXIDASE SUBUNIT 4"/>
    <property type="match status" value="1"/>
</dbReference>
<feature type="transmembrane region" description="Helical" evidence="8">
    <location>
        <begin position="86"/>
        <end position="108"/>
    </location>
</feature>
<feature type="region of interest" description="Disordered" evidence="7">
    <location>
        <begin position="1"/>
        <end position="20"/>
    </location>
</feature>
<evidence type="ECO:0000313" key="9">
    <source>
        <dbReference type="EMBL" id="KZS46825.1"/>
    </source>
</evidence>
<feature type="transmembrane region" description="Helical" evidence="8">
    <location>
        <begin position="53"/>
        <end position="74"/>
    </location>
</feature>
<comment type="subcellular location">
    <subcellularLocation>
        <location evidence="1">Cell membrane</location>
        <topology evidence="1">Multi-pass membrane protein</topology>
    </subcellularLocation>
</comment>
<dbReference type="PANTHER" id="PTHR36835">
    <property type="entry name" value="CYTOCHROME BO(3) UBIQUINOL OXIDASE SUBUNIT 4"/>
    <property type="match status" value="1"/>
</dbReference>
<dbReference type="GO" id="GO:0009319">
    <property type="term" value="C:cytochrome o ubiquinol oxidase complex"/>
    <property type="evidence" value="ECO:0007669"/>
    <property type="project" value="TreeGrafter"/>
</dbReference>
<keyword evidence="5 8" id="KW-1133">Transmembrane helix</keyword>
<organism evidence="9 10">
    <name type="scientific">Paenibacillus glucanolyticus</name>
    <dbReference type="NCBI Taxonomy" id="59843"/>
    <lineage>
        <taxon>Bacteria</taxon>
        <taxon>Bacillati</taxon>
        <taxon>Bacillota</taxon>
        <taxon>Bacilli</taxon>
        <taxon>Bacillales</taxon>
        <taxon>Paenibacillaceae</taxon>
        <taxon>Paenibacillus</taxon>
    </lineage>
</organism>
<comment type="caution">
    <text evidence="9">The sequence shown here is derived from an EMBL/GenBank/DDBJ whole genome shotgun (WGS) entry which is preliminary data.</text>
</comment>
<keyword evidence="6 8" id="KW-0472">Membrane</keyword>
<dbReference type="STRING" id="59843.A3958_12875"/>
<evidence type="ECO:0000256" key="5">
    <source>
        <dbReference type="ARBA" id="ARBA00022989"/>
    </source>
</evidence>
<evidence type="ECO:0000256" key="4">
    <source>
        <dbReference type="ARBA" id="ARBA00022692"/>
    </source>
</evidence>
<gene>
    <name evidence="9" type="ORF">AWU65_13295</name>
</gene>
<dbReference type="GO" id="GO:0009486">
    <property type="term" value="F:cytochrome bo3 ubiquinol oxidase activity"/>
    <property type="evidence" value="ECO:0007669"/>
    <property type="project" value="TreeGrafter"/>
</dbReference>
<dbReference type="GO" id="GO:0005886">
    <property type="term" value="C:plasma membrane"/>
    <property type="evidence" value="ECO:0007669"/>
    <property type="project" value="UniProtKB-SubCell"/>
</dbReference>
<keyword evidence="10" id="KW-1185">Reference proteome</keyword>
<feature type="transmembrane region" description="Helical" evidence="8">
    <location>
        <begin position="28"/>
        <end position="47"/>
    </location>
</feature>
<dbReference type="GO" id="GO:0019646">
    <property type="term" value="P:aerobic electron transport chain"/>
    <property type="evidence" value="ECO:0007669"/>
    <property type="project" value="TreeGrafter"/>
</dbReference>
<dbReference type="GO" id="GO:0015078">
    <property type="term" value="F:proton transmembrane transporter activity"/>
    <property type="evidence" value="ECO:0007669"/>
    <property type="project" value="TreeGrafter"/>
</dbReference>
<evidence type="ECO:0000313" key="10">
    <source>
        <dbReference type="Proteomes" id="UP000076796"/>
    </source>
</evidence>
<protein>
    <submittedName>
        <fullName evidence="9">Cytochrome C oxidase subunit IV</fullName>
    </submittedName>
</protein>
<name>A0A163JV95_9BACL</name>
<dbReference type="Proteomes" id="UP000076796">
    <property type="component" value="Unassembled WGS sequence"/>
</dbReference>
<reference evidence="9" key="1">
    <citation type="journal article" date="2016" name="Genome Announc.">
        <title>Draft genomes of two strains of Paenibacillus glucanolyticus with capability to degrade lignocellulose.</title>
        <authorList>
            <person name="Mathews S.L."/>
            <person name="Pawlak J."/>
            <person name="Grunden A.M."/>
        </authorList>
    </citation>
    <scope>NUCLEOTIDE SEQUENCE [LARGE SCALE GENOMIC DNA]</scope>
    <source>
        <strain evidence="9">SLM1</strain>
    </source>
</reference>
<keyword evidence="4 8" id="KW-0812">Transmembrane</keyword>
<dbReference type="RefSeq" id="WP_006208089.1">
    <property type="nucleotide sequence ID" value="NZ_CBCSBX010000003.1"/>
</dbReference>
<evidence type="ECO:0000256" key="1">
    <source>
        <dbReference type="ARBA" id="ARBA00004651"/>
    </source>
</evidence>
<evidence type="ECO:0000256" key="7">
    <source>
        <dbReference type="SAM" id="MobiDB-lite"/>
    </source>
</evidence>
<dbReference type="InterPro" id="IPR050968">
    <property type="entry name" value="Cytochrome_c_oxidase_bac_sub4"/>
</dbReference>
<feature type="compositionally biased region" description="Polar residues" evidence="7">
    <location>
        <begin position="1"/>
        <end position="11"/>
    </location>
</feature>
<keyword evidence="3" id="KW-1003">Cell membrane</keyword>
<evidence type="ECO:0000256" key="6">
    <source>
        <dbReference type="ARBA" id="ARBA00023136"/>
    </source>
</evidence>
<dbReference type="AlphaFoldDB" id="A0A163JV95"/>
<evidence type="ECO:0000256" key="3">
    <source>
        <dbReference type="ARBA" id="ARBA00022475"/>
    </source>
</evidence>